<feature type="domain" description="Trypanosome variant surface glycoprotein C-terminal" evidence="11">
    <location>
        <begin position="408"/>
        <end position="522"/>
    </location>
</feature>
<evidence type="ECO:0000256" key="8">
    <source>
        <dbReference type="SAM" id="Coils"/>
    </source>
</evidence>
<keyword evidence="5" id="KW-0472">Membrane</keyword>
<dbReference type="EMBL" id="KY404816">
    <property type="protein sequence ID" value="ARB51424.1"/>
    <property type="molecule type" value="Genomic_DNA"/>
</dbReference>
<keyword evidence="3" id="KW-1003">Cell membrane</keyword>
<dbReference type="Pfam" id="PF00913">
    <property type="entry name" value="Trypan_glycop"/>
    <property type="match status" value="1"/>
</dbReference>
<sequence>MFLRRWLFSLLFFTSALRVEPAAEPIAKAAWEPVCNLEIQLRRTANKAARISATIASALSAVAKTRAKVQIAQATTADTNKTIALEALSIALSQKEQALQGDAAATNDLAIRATAVTSTLRGRITEAISILLLGDTASSGPGYCLATAGGAATAKAAIAQLGCDSSITQLEPADASPDQDHMTADGFAKVKTATSVYADTNDDASKCTLLNIGSTANTHSFSTGTLAAGLISITASTTGTLGNYNTGISTTDRDSSDLVKAAFFDATAIKNIQLAQYITDEMQIASSAASKPTLKPILAKLLQRGQPTLEQQRRDRIADEIIDTVFGNDGKKMNNLWEELQRRQVKGNQVDPNKEGALSGVTTLSELQEVLSYYEDFSRKHAEELQIKIDQLESQNSKKDVKSLEQICNEKEDAETCRQDKNCKFNENKKEGSKCVLNEEGKQAEKANQETGGKDEKTDCSKLTTQTECEKANEGQTTKVCGWKGENTDGSDKGTYKCRDSSFLLSKHFALSVVSAAFVALLF</sequence>
<evidence type="ECO:0000256" key="2">
    <source>
        <dbReference type="ARBA" id="ARBA00004609"/>
    </source>
</evidence>
<dbReference type="VEuPathDB" id="TriTrypDB:Tb11.1451"/>
<accession>A0A1V0G0A5</accession>
<protein>
    <submittedName>
        <fullName evidence="12">Variant surface glycoprotein</fullName>
    </submittedName>
</protein>
<keyword evidence="8" id="KW-0175">Coiled coil</keyword>
<proteinExistence type="predicted"/>
<keyword evidence="9" id="KW-0732">Signal</keyword>
<reference evidence="12" key="1">
    <citation type="submission" date="2016-12" db="EMBL/GenBank/DDBJ databases">
        <title>Trypanosoma brucei Minichromosomal Variant Surface Glycoprotein (VSG) Repertoire.</title>
        <authorList>
            <person name="Cross G.A."/>
            <person name="Mugnier M.R."/>
        </authorList>
    </citation>
    <scope>NUCLEOTIDE SEQUENCE</scope>
    <source>
        <strain evidence="12">Tb927.100.38</strain>
    </source>
</reference>
<dbReference type="Gene3D" id="1.10.470.10">
    <property type="entry name" value="Variant Surface Glycoprotein, subunit A, domain 2"/>
    <property type="match status" value="1"/>
</dbReference>
<dbReference type="AlphaFoldDB" id="A0A1V0G0A5"/>
<keyword evidence="6" id="KW-0325">Glycoprotein</keyword>
<dbReference type="InterPro" id="IPR027446">
    <property type="entry name" value="VSG_C_dom_sf"/>
</dbReference>
<evidence type="ECO:0000259" key="11">
    <source>
        <dbReference type="Pfam" id="PF10659"/>
    </source>
</evidence>
<dbReference type="SUPFAM" id="SSF118251">
    <property type="entry name" value="Variant surface glycoprotein MITAT 1.2, VSG 221, C-terminal domain"/>
    <property type="match status" value="1"/>
</dbReference>
<evidence type="ECO:0000256" key="5">
    <source>
        <dbReference type="ARBA" id="ARBA00023136"/>
    </source>
</evidence>
<name>A0A1V0G0A5_9TRYP</name>
<feature type="chain" id="PRO_5012143418" evidence="9">
    <location>
        <begin position="19"/>
        <end position="523"/>
    </location>
</feature>
<dbReference type="SUPFAM" id="SSF58087">
    <property type="entry name" value="Variant surface glycoprotein (N-terminal domain)"/>
    <property type="match status" value="1"/>
</dbReference>
<evidence type="ECO:0000259" key="10">
    <source>
        <dbReference type="Pfam" id="PF00913"/>
    </source>
</evidence>
<dbReference type="InterPro" id="IPR001812">
    <property type="entry name" value="Trypano_VSG_A_N_dom"/>
</dbReference>
<organism evidence="12">
    <name type="scientific">Trypanosoma brucei</name>
    <dbReference type="NCBI Taxonomy" id="5691"/>
    <lineage>
        <taxon>Eukaryota</taxon>
        <taxon>Discoba</taxon>
        <taxon>Euglenozoa</taxon>
        <taxon>Kinetoplastea</taxon>
        <taxon>Metakinetoplastina</taxon>
        <taxon>Trypanosomatida</taxon>
        <taxon>Trypanosomatidae</taxon>
        <taxon>Trypanosoma</taxon>
    </lineage>
</organism>
<evidence type="ECO:0000256" key="3">
    <source>
        <dbReference type="ARBA" id="ARBA00022475"/>
    </source>
</evidence>
<comment type="function">
    <text evidence="1">VSG forms a coat on the surface of the parasite. The trypanosome evades the immune response of the host by expressing a series of antigenically distinct VSGs from an estimated 1000 VSG genes.</text>
</comment>
<evidence type="ECO:0000256" key="9">
    <source>
        <dbReference type="SAM" id="SignalP"/>
    </source>
</evidence>
<feature type="domain" description="Trypanosome variant surface glycoprotein A-type N-terminal" evidence="10">
    <location>
        <begin position="11"/>
        <end position="375"/>
    </location>
</feature>
<keyword evidence="4" id="KW-0336">GPI-anchor</keyword>
<dbReference type="GO" id="GO:0042783">
    <property type="term" value="P:symbiont-mediated evasion of host immune response"/>
    <property type="evidence" value="ECO:0007669"/>
    <property type="project" value="InterPro"/>
</dbReference>
<dbReference type="GO" id="GO:0005886">
    <property type="term" value="C:plasma membrane"/>
    <property type="evidence" value="ECO:0007669"/>
    <property type="project" value="UniProtKB-SubCell"/>
</dbReference>
<comment type="subcellular location">
    <subcellularLocation>
        <location evidence="2">Cell membrane</location>
        <topology evidence="2">Lipid-anchor</topology>
        <topology evidence="2">GPI-anchor</topology>
    </subcellularLocation>
</comment>
<dbReference type="VEuPathDB" id="TriTrypDB:Tb427_000472500"/>
<feature type="coiled-coil region" evidence="8">
    <location>
        <begin position="375"/>
        <end position="402"/>
    </location>
</feature>
<dbReference type="GO" id="GO:0098552">
    <property type="term" value="C:side of membrane"/>
    <property type="evidence" value="ECO:0007669"/>
    <property type="project" value="UniProtKB-KW"/>
</dbReference>
<dbReference type="Gene3D" id="3.90.150.10">
    <property type="entry name" value="Variant Surface Glycoprotein, subunit A domain 1"/>
    <property type="match status" value="1"/>
</dbReference>
<dbReference type="VEuPathDB" id="TriTrypDB:Tb1125.Tb11.v5.0130"/>
<evidence type="ECO:0000256" key="6">
    <source>
        <dbReference type="ARBA" id="ARBA00023180"/>
    </source>
</evidence>
<evidence type="ECO:0000256" key="1">
    <source>
        <dbReference type="ARBA" id="ARBA00002523"/>
    </source>
</evidence>
<keyword evidence="7" id="KW-0449">Lipoprotein</keyword>
<evidence type="ECO:0000256" key="7">
    <source>
        <dbReference type="ARBA" id="ARBA00023288"/>
    </source>
</evidence>
<evidence type="ECO:0000313" key="12">
    <source>
        <dbReference type="EMBL" id="ARB51424.1"/>
    </source>
</evidence>
<feature type="signal peptide" evidence="9">
    <location>
        <begin position="1"/>
        <end position="18"/>
    </location>
</feature>
<dbReference type="Pfam" id="PF10659">
    <property type="entry name" value="Trypan_glycop_C"/>
    <property type="match status" value="1"/>
</dbReference>
<dbReference type="InterPro" id="IPR019609">
    <property type="entry name" value="Variant_surf_glycoprt_trypan_C"/>
</dbReference>
<evidence type="ECO:0000256" key="4">
    <source>
        <dbReference type="ARBA" id="ARBA00022622"/>
    </source>
</evidence>